<accession>A0ABV4CUI0</accession>
<sequence>MTNRVAENIYQADNITDMALSPIGVIIGTTEGIYWLTGPDKGAKIIKEPVEGVWWDNSDALYYLTDTGDLLVVTGMQAAFNQRTP</sequence>
<gene>
    <name evidence="1" type="ORF">AAK873_03460</name>
</gene>
<keyword evidence="2" id="KW-1185">Reference proteome</keyword>
<evidence type="ECO:0000313" key="2">
    <source>
        <dbReference type="Proteomes" id="UP001565200"/>
    </source>
</evidence>
<proteinExistence type="predicted"/>
<dbReference type="Proteomes" id="UP001565200">
    <property type="component" value="Unassembled WGS sequence"/>
</dbReference>
<reference evidence="1 2" key="1">
    <citation type="submission" date="2024-03" db="EMBL/GenBank/DDBJ databases">
        <title>Mouse gut bacterial collection (mGBC) of GemPharmatech.</title>
        <authorList>
            <person name="He Y."/>
            <person name="Dong L."/>
            <person name="Wu D."/>
            <person name="Gao X."/>
            <person name="Lin Z."/>
        </authorList>
    </citation>
    <scope>NUCLEOTIDE SEQUENCE [LARGE SCALE GENOMIC DNA]</scope>
    <source>
        <strain evidence="1 2">54-13</strain>
    </source>
</reference>
<comment type="caution">
    <text evidence="1">The sequence shown here is derived from an EMBL/GenBank/DDBJ whole genome shotgun (WGS) entry which is preliminary data.</text>
</comment>
<dbReference type="RefSeq" id="WP_121698476.1">
    <property type="nucleotide sequence ID" value="NZ_JBCLPP010000007.1"/>
</dbReference>
<organism evidence="1 2">
    <name type="scientific">Heminiphilus faecis</name>
    <dbReference type="NCBI Taxonomy" id="2601703"/>
    <lineage>
        <taxon>Bacteria</taxon>
        <taxon>Pseudomonadati</taxon>
        <taxon>Bacteroidota</taxon>
        <taxon>Bacteroidia</taxon>
        <taxon>Bacteroidales</taxon>
        <taxon>Muribaculaceae</taxon>
        <taxon>Heminiphilus</taxon>
    </lineage>
</organism>
<protein>
    <submittedName>
        <fullName evidence="1">Uncharacterized protein</fullName>
    </submittedName>
</protein>
<name>A0ABV4CUI0_9BACT</name>
<evidence type="ECO:0000313" key="1">
    <source>
        <dbReference type="EMBL" id="MEY8244677.1"/>
    </source>
</evidence>
<dbReference type="EMBL" id="JBCLPP010000007">
    <property type="protein sequence ID" value="MEY8244677.1"/>
    <property type="molecule type" value="Genomic_DNA"/>
</dbReference>